<dbReference type="PANTHER" id="PTHR41283:SF1">
    <property type="entry name" value="AMINOGLYCOSIDE PHOSPHOTRANSFERASE DOMAIN-CONTAINING PROTEIN"/>
    <property type="match status" value="1"/>
</dbReference>
<dbReference type="Proteomes" id="UP000184089">
    <property type="component" value="Unassembled WGS sequence"/>
</dbReference>
<dbReference type="Gene3D" id="3.90.1200.10">
    <property type="match status" value="1"/>
</dbReference>
<protein>
    <submittedName>
        <fullName evidence="2 3">Phosphotransferase</fullName>
    </submittedName>
</protein>
<dbReference type="PANTHER" id="PTHR41283">
    <property type="entry name" value="AMINOGLYCOSIDE PHOSPHOTRANSFERASE"/>
    <property type="match status" value="1"/>
</dbReference>
<evidence type="ECO:0000313" key="4">
    <source>
        <dbReference type="Proteomes" id="UP000184089"/>
    </source>
</evidence>
<evidence type="ECO:0000313" key="2">
    <source>
        <dbReference type="EMBL" id="MZL70229.1"/>
    </source>
</evidence>
<comment type="caution">
    <text evidence="3">The sequence shown here is derived from an EMBL/GenBank/DDBJ whole genome shotgun (WGS) entry which is preliminary data.</text>
</comment>
<name>A0AAQ1RW40_9FIRM</name>
<dbReference type="Pfam" id="PF01636">
    <property type="entry name" value="APH"/>
    <property type="match status" value="1"/>
</dbReference>
<keyword evidence="3" id="KW-0418">Kinase</keyword>
<sequence>MNEWQDIPGAGRWDEVTPILAGWSAERKYRVRTRAGEDFLLRITGMEQRPQKEVEYRRIRRFGELPFPLSRAVEMGECQGGRSLYMLLEWVEGESLETALPRLAPDEQYRLGREAGQFLRALHSLPLSPGEGAEDLIGRRLDKLARYEQGSARVEGDQAALALVKAQLPLLAARPAVYLHGDFHLGNLIFTPQGRVGIIDFNRQRIGDGWEEFRMVQAFDVPVSIPFSVGQVQGYWQGEPPEPFWQALAAYVAYNSLGAVEWAEAFGPAKVADMQARCRSALADYDGFAQPVPRWYREWKGLPA</sequence>
<proteinExistence type="predicted"/>
<dbReference type="EMBL" id="WWVX01000008">
    <property type="protein sequence ID" value="MZL70229.1"/>
    <property type="molecule type" value="Genomic_DNA"/>
</dbReference>
<keyword evidence="3" id="KW-0808">Transferase</keyword>
<evidence type="ECO:0000259" key="1">
    <source>
        <dbReference type="Pfam" id="PF01636"/>
    </source>
</evidence>
<dbReference type="AlphaFoldDB" id="A0AAQ1RW40"/>
<dbReference type="RefSeq" id="WP_021660376.1">
    <property type="nucleotide sequence ID" value="NZ_FQVY01000002.1"/>
</dbReference>
<dbReference type="InterPro" id="IPR011009">
    <property type="entry name" value="Kinase-like_dom_sf"/>
</dbReference>
<dbReference type="InterPro" id="IPR002575">
    <property type="entry name" value="Aminoglycoside_PTrfase"/>
</dbReference>
<reference evidence="4" key="1">
    <citation type="submission" date="2016-11" db="EMBL/GenBank/DDBJ databases">
        <authorList>
            <person name="Jaros S."/>
            <person name="Januszkiewicz K."/>
            <person name="Wedrychowicz H."/>
        </authorList>
    </citation>
    <scope>NUCLEOTIDE SEQUENCE [LARGE SCALE GENOMIC DNA]</scope>
    <source>
        <strain evidence="4">DSM 4029</strain>
    </source>
</reference>
<accession>A0AAQ1RW40</accession>
<reference evidence="2 5" key="3">
    <citation type="journal article" date="2019" name="Nat. Med.">
        <title>A library of human gut bacterial isolates paired with longitudinal multiomics data enables mechanistic microbiome research.</title>
        <authorList>
            <person name="Poyet M."/>
            <person name="Groussin M."/>
            <person name="Gibbons S.M."/>
            <person name="Avila-Pacheco J."/>
            <person name="Jiang X."/>
            <person name="Kearney S.M."/>
            <person name="Perrotta A.R."/>
            <person name="Berdy B."/>
            <person name="Zhao S."/>
            <person name="Lieberman T.D."/>
            <person name="Swanson P.K."/>
            <person name="Smith M."/>
            <person name="Roesemann S."/>
            <person name="Alexander J.E."/>
            <person name="Rich S.A."/>
            <person name="Livny J."/>
            <person name="Vlamakis H."/>
            <person name="Clish C."/>
            <person name="Bullock K."/>
            <person name="Deik A."/>
            <person name="Scott J."/>
            <person name="Pierce K.A."/>
            <person name="Xavier R.J."/>
            <person name="Alm E.J."/>
        </authorList>
    </citation>
    <scope>NUCLEOTIDE SEQUENCE [LARGE SCALE GENOMIC DNA]</scope>
    <source>
        <strain evidence="2 5">BIOML-A2</strain>
    </source>
</reference>
<dbReference type="SUPFAM" id="SSF56112">
    <property type="entry name" value="Protein kinase-like (PK-like)"/>
    <property type="match status" value="1"/>
</dbReference>
<keyword evidence="5" id="KW-1185">Reference proteome</keyword>
<dbReference type="Proteomes" id="UP000474718">
    <property type="component" value="Unassembled WGS sequence"/>
</dbReference>
<gene>
    <name evidence="2" type="ORF">GT747_10735</name>
    <name evidence="3" type="ORF">SAMN05444424_1670</name>
</gene>
<dbReference type="EMBL" id="FQVY01000002">
    <property type="protein sequence ID" value="SHG15356.1"/>
    <property type="molecule type" value="Genomic_DNA"/>
</dbReference>
<feature type="domain" description="Aminoglycoside phosphotransferase" evidence="1">
    <location>
        <begin position="15"/>
        <end position="236"/>
    </location>
</feature>
<reference evidence="3" key="2">
    <citation type="submission" date="2016-11" db="EMBL/GenBank/DDBJ databases">
        <authorList>
            <person name="Varghese N."/>
            <person name="Submissions S."/>
        </authorList>
    </citation>
    <scope>NUCLEOTIDE SEQUENCE</scope>
    <source>
        <strain evidence="3">DSM 4029</strain>
    </source>
</reference>
<evidence type="ECO:0000313" key="5">
    <source>
        <dbReference type="Proteomes" id="UP000474718"/>
    </source>
</evidence>
<evidence type="ECO:0000313" key="3">
    <source>
        <dbReference type="EMBL" id="SHG15356.1"/>
    </source>
</evidence>
<dbReference type="GO" id="GO:0016301">
    <property type="term" value="F:kinase activity"/>
    <property type="evidence" value="ECO:0007669"/>
    <property type="project" value="UniProtKB-KW"/>
</dbReference>
<organism evidence="3 4">
    <name type="scientific">Bittarella massiliensis</name>
    <name type="common">ex Durand et al. 2017</name>
    <dbReference type="NCBI Taxonomy" id="1720313"/>
    <lineage>
        <taxon>Bacteria</taxon>
        <taxon>Bacillati</taxon>
        <taxon>Bacillota</taxon>
        <taxon>Clostridia</taxon>
        <taxon>Eubacteriales</taxon>
        <taxon>Oscillospiraceae</taxon>
        <taxon>Bittarella (ex Durand et al. 2017)</taxon>
    </lineage>
</organism>